<evidence type="ECO:0000256" key="6">
    <source>
        <dbReference type="ARBA" id="ARBA00022561"/>
    </source>
</evidence>
<comment type="subcellular location">
    <subcellularLocation>
        <location evidence="1">Host nucleus</location>
    </subcellularLocation>
    <subcellularLocation>
        <location evidence="2">Virion</location>
    </subcellularLocation>
</comment>
<keyword evidence="12" id="KW-1164">Virus endocytosis by host</keyword>
<name>A0A096XSJ5_BFDV</name>
<dbReference type="GO" id="GO:0019062">
    <property type="term" value="P:virion attachment to host cell"/>
    <property type="evidence" value="ECO:0007669"/>
    <property type="project" value="UniProtKB-KW"/>
</dbReference>
<proteinExistence type="inferred from homology"/>
<sequence>MWGTSDCACAKFQIRRRYARPYYRRRHIRRYRRRRRHFRRRRFTTNRIYTLRLKRQFKLQINQQTTQPGNIIWNSDYVTFTLSDFLTGTPNPQTLNFEDYRIKLAKMEMRPTGGHNLIRAEGFGHTAVIQDARITKFKTTVDQAQDPLAPFDGAKKWYVSRGFKRLLRPKPQITINDLTTTNQSAALWLNSVRTGWIPLQGGPNAAGANVKHYGLAFSFPKPHAAITYVCMLTLYVQFRQFAPNNPTTDK</sequence>
<keyword evidence="4" id="KW-1140">T=1 icosahedral capsid protein</keyword>
<keyword evidence="7" id="KW-1048">Host nucleus</keyword>
<evidence type="ECO:0000256" key="2">
    <source>
        <dbReference type="ARBA" id="ARBA00004328"/>
    </source>
</evidence>
<evidence type="ECO:0000256" key="15">
    <source>
        <dbReference type="ARBA" id="ARBA00046863"/>
    </source>
</evidence>
<evidence type="ECO:0000256" key="3">
    <source>
        <dbReference type="ARBA" id="ARBA00010301"/>
    </source>
</evidence>
<evidence type="ECO:0000313" key="17">
    <source>
        <dbReference type="Proteomes" id="UP000160401"/>
    </source>
</evidence>
<keyword evidence="5" id="KW-1163">Viral penetration into host nucleus</keyword>
<keyword evidence="11" id="KW-0946">Virion</keyword>
<dbReference type="GO" id="GO:0043657">
    <property type="term" value="C:host cell"/>
    <property type="evidence" value="ECO:0007669"/>
    <property type="project" value="GOC"/>
</dbReference>
<keyword evidence="6" id="KW-0167">Capsid protein</keyword>
<keyword evidence="10" id="KW-1161">Viral attachment to host cell</keyword>
<dbReference type="Proteomes" id="UP000160401">
    <property type="component" value="Segment"/>
</dbReference>
<evidence type="ECO:0000256" key="5">
    <source>
        <dbReference type="ARBA" id="ARBA00022524"/>
    </source>
</evidence>
<keyword evidence="13" id="KW-0238">DNA-binding</keyword>
<dbReference type="GO" id="GO:0075732">
    <property type="term" value="P:viral penetration into host nucleus"/>
    <property type="evidence" value="ECO:0007669"/>
    <property type="project" value="UniProtKB-KW"/>
</dbReference>
<dbReference type="GO" id="GO:0075509">
    <property type="term" value="P:endocytosis involved in viral entry into host cell"/>
    <property type="evidence" value="ECO:0007669"/>
    <property type="project" value="UniProtKB-KW"/>
</dbReference>
<dbReference type="GO" id="GO:0019069">
    <property type="term" value="P:viral capsid assembly"/>
    <property type="evidence" value="ECO:0007669"/>
    <property type="project" value="InterPro"/>
</dbReference>
<keyword evidence="14" id="KW-1160">Virus entry into host cell</keyword>
<dbReference type="GO" id="GO:0039615">
    <property type="term" value="C:T=1 icosahedral viral capsid"/>
    <property type="evidence" value="ECO:0007669"/>
    <property type="project" value="UniProtKB-KW"/>
</dbReference>
<reference evidence="16 17" key="1">
    <citation type="journal article" date="2015" name="Aust. Vet. J.">
        <title>Beak and feather disease virus genotypes in Australian parrots reveal flexible host-switching.</title>
        <authorList>
            <person name="Sarker S."/>
            <person name="Forwood J.K."/>
            <person name="Ghorashi S.A."/>
            <person name="Peters A."/>
            <person name="Raidal S.R."/>
        </authorList>
    </citation>
    <scope>NUCLEOTIDE SEQUENCE [LARGE SCALE GENOMIC DNA]</scope>
    <source>
        <strain evidence="16">BFDV_AUS_BP_1996</strain>
    </source>
</reference>
<evidence type="ECO:0000256" key="7">
    <source>
        <dbReference type="ARBA" id="ARBA00022562"/>
    </source>
</evidence>
<evidence type="ECO:0000256" key="11">
    <source>
        <dbReference type="ARBA" id="ARBA00022844"/>
    </source>
</evidence>
<evidence type="ECO:0000256" key="13">
    <source>
        <dbReference type="ARBA" id="ARBA00023125"/>
    </source>
</evidence>
<evidence type="ECO:0000313" key="16">
    <source>
        <dbReference type="EMBL" id="AIH07407.1"/>
    </source>
</evidence>
<comment type="subunit">
    <text evidence="15">Homomultimer. Assembles in the nucleus, presumably in an immature form, then migrates to the cytoplasm once assembled as mature virion. Interacts with Rep; this interaction relocates Rep into the nucleus.</text>
</comment>
<dbReference type="EMBL" id="KF688551">
    <property type="protein sequence ID" value="AIH07407.1"/>
    <property type="molecule type" value="Genomic_DNA"/>
</dbReference>
<evidence type="ECO:0000256" key="14">
    <source>
        <dbReference type="ARBA" id="ARBA00023296"/>
    </source>
</evidence>
<organism evidence="16 17">
    <name type="scientific">Beak and feather disease virus</name>
    <name type="common">BFDV</name>
    <dbReference type="NCBI Taxonomy" id="77856"/>
    <lineage>
        <taxon>Viruses</taxon>
        <taxon>Monodnaviria</taxon>
        <taxon>Shotokuvirae</taxon>
        <taxon>Cressdnaviricota</taxon>
        <taxon>Arfiviricetes</taxon>
        <taxon>Cirlivirales</taxon>
        <taxon>Circoviridae</taxon>
        <taxon>Circovirus</taxon>
        <taxon>Circovirus parrot</taxon>
    </lineage>
</organism>
<organismHost>
    <name type="scientific">Psittaciformes</name>
    <name type="common">parrots and others</name>
    <dbReference type="NCBI Taxonomy" id="9223"/>
</organismHost>
<dbReference type="Gene3D" id="2.60.120.950">
    <property type="entry name" value="Circovirus capsid protein"/>
    <property type="match status" value="1"/>
</dbReference>
<comment type="similarity">
    <text evidence="3">Belongs to the circoviridae capsid protein family.</text>
</comment>
<evidence type="ECO:0000256" key="10">
    <source>
        <dbReference type="ARBA" id="ARBA00022804"/>
    </source>
</evidence>
<dbReference type="Pfam" id="PF02443">
    <property type="entry name" value="Circo_capsid"/>
    <property type="match status" value="1"/>
</dbReference>
<protein>
    <submittedName>
        <fullName evidence="16">Putative capsid protein</fullName>
    </submittedName>
</protein>
<keyword evidence="8" id="KW-0945">Host-virus interaction</keyword>
<accession>A0A096XSJ5</accession>
<dbReference type="GO" id="GO:0042025">
    <property type="term" value="C:host cell nucleus"/>
    <property type="evidence" value="ECO:0007669"/>
    <property type="project" value="UniProtKB-SubCell"/>
</dbReference>
<keyword evidence="9" id="KW-1162">Viral penetration into host cytoplasm</keyword>
<evidence type="ECO:0000256" key="8">
    <source>
        <dbReference type="ARBA" id="ARBA00022581"/>
    </source>
</evidence>
<evidence type="ECO:0000256" key="1">
    <source>
        <dbReference type="ARBA" id="ARBA00004147"/>
    </source>
</evidence>
<evidence type="ECO:0000256" key="9">
    <source>
        <dbReference type="ARBA" id="ARBA00022595"/>
    </source>
</evidence>
<dbReference type="GO" id="GO:0003677">
    <property type="term" value="F:DNA binding"/>
    <property type="evidence" value="ECO:0007669"/>
    <property type="project" value="UniProtKB-KW"/>
</dbReference>
<evidence type="ECO:0000256" key="4">
    <source>
        <dbReference type="ARBA" id="ARBA00022431"/>
    </source>
</evidence>
<dbReference type="InterPro" id="IPR038652">
    <property type="entry name" value="Circovirus_capsid_sf"/>
</dbReference>
<evidence type="ECO:0000256" key="12">
    <source>
        <dbReference type="ARBA" id="ARBA00022890"/>
    </source>
</evidence>
<dbReference type="InterPro" id="IPR003383">
    <property type="entry name" value="Circovirus_capsid"/>
</dbReference>
<organismHost>
    <name type="scientific">Gracula</name>
    <dbReference type="NCBI Taxonomy" id="116991"/>
</organismHost>